<evidence type="ECO:0000313" key="3">
    <source>
        <dbReference type="Proteomes" id="UP000008703"/>
    </source>
</evidence>
<name>G2PHF4_STRV4</name>
<proteinExistence type="predicted"/>
<dbReference type="HOGENOM" id="CLU_2810809_0_0_11"/>
<evidence type="ECO:0000313" key="2">
    <source>
        <dbReference type="EMBL" id="AEM88800.1"/>
    </source>
</evidence>
<feature type="transmembrane region" description="Helical" evidence="1">
    <location>
        <begin position="20"/>
        <end position="45"/>
    </location>
</feature>
<geneLocation type="plasmid" evidence="2 3">
    <name>pSTRVI02</name>
</geneLocation>
<accession>G2PHF4</accession>
<dbReference type="EMBL" id="CP002996">
    <property type="protein sequence ID" value="AEM88800.1"/>
    <property type="molecule type" value="Genomic_DNA"/>
</dbReference>
<keyword evidence="1" id="KW-1133">Transmembrane helix</keyword>
<dbReference type="AlphaFoldDB" id="G2PHF4"/>
<keyword evidence="1" id="KW-0812">Transmembrane</keyword>
<protein>
    <submittedName>
        <fullName evidence="2">Uncharacterized protein</fullName>
    </submittedName>
</protein>
<organism evidence="2 3">
    <name type="scientific">Streptomyces violaceusniger (strain Tu 4113)</name>
    <dbReference type="NCBI Taxonomy" id="653045"/>
    <lineage>
        <taxon>Bacteria</taxon>
        <taxon>Bacillati</taxon>
        <taxon>Actinomycetota</taxon>
        <taxon>Actinomycetes</taxon>
        <taxon>Kitasatosporales</taxon>
        <taxon>Streptomycetaceae</taxon>
        <taxon>Streptomyces</taxon>
        <taxon>Streptomyces violaceusniger group</taxon>
    </lineage>
</organism>
<dbReference type="Proteomes" id="UP000008703">
    <property type="component" value="Plasmid pSTRVI02"/>
</dbReference>
<keyword evidence="3" id="KW-1185">Reference proteome</keyword>
<reference evidence="2" key="1">
    <citation type="submission" date="2011-08" db="EMBL/GenBank/DDBJ databases">
        <title>Complete sequence of plasmid 2 of Streptomyces violaceusniger Tu 4113.</title>
        <authorList>
            <consortium name="US DOE Joint Genome Institute"/>
            <person name="Lucas S."/>
            <person name="Han J."/>
            <person name="Lapidus A."/>
            <person name="Cheng J.-F."/>
            <person name="Goodwin L."/>
            <person name="Pitluck S."/>
            <person name="Peters L."/>
            <person name="Ivanova N."/>
            <person name="Daligault H."/>
            <person name="Detter J.C."/>
            <person name="Han C."/>
            <person name="Tapia R."/>
            <person name="Land M."/>
            <person name="Hauser L."/>
            <person name="Kyrpides N."/>
            <person name="Ivanova N."/>
            <person name="Pagani I."/>
            <person name="Hagen A."/>
            <person name="Katz L."/>
            <person name="Fiedler H.-P."/>
            <person name="Keasling J."/>
            <person name="Fortman J."/>
            <person name="Woyke T."/>
        </authorList>
    </citation>
    <scope>NUCLEOTIDE SEQUENCE [LARGE SCALE GENOMIC DNA]</scope>
    <source>
        <strain evidence="2">Tu 4113</strain>
        <plasmid evidence="2">pSTRVI02</plasmid>
    </source>
</reference>
<keyword evidence="1" id="KW-0472">Membrane</keyword>
<dbReference type="KEGG" id="svl:Strvi_0023"/>
<keyword evidence="2" id="KW-0614">Plasmid</keyword>
<evidence type="ECO:0000256" key="1">
    <source>
        <dbReference type="SAM" id="Phobius"/>
    </source>
</evidence>
<gene>
    <name evidence="2" type="ORF">Strvi_0023</name>
</gene>
<sequence>MLVAGSEHAVLLAGSLKALGLGGLLVLVLLGVVAAVSVGMGKNLVSAPLRVFRRRGKREDQWRCWCG</sequence>